<dbReference type="Proteomes" id="UP001596547">
    <property type="component" value="Unassembled WGS sequence"/>
</dbReference>
<accession>A0ABD6A661</accession>
<comment type="similarity">
    <text evidence="1">Belongs to the class-I pyridine nucleotide-disulfide oxidoreductase family.</text>
</comment>
<dbReference type="Gene3D" id="3.30.390.30">
    <property type="match status" value="1"/>
</dbReference>
<protein>
    <submittedName>
        <fullName evidence="7">Dihydrolipoyl dehydrogenase family protein</fullName>
        <ecNumber evidence="7">1.-.-.-</ecNumber>
    </submittedName>
</protein>
<sequence>MADFDVLVIGGGTGNEVANAAADAGLETALIERGPIGGTCVNRGCNPSKTLIQRADLVESIRRAGEFGVDVRIEGVDYEAIVREVTASVDGKSDRMERTDRERERLTLFREQARFVDDRTLEIGGREVTGEKVVVAAGARPIVPPIEGIDEVDYLTNREALRLETQPERLVVIGGGYIAAELGHFYEALGTDVTIVGRDDVLVGREDREVADAFTDLARRRHTVHTGYTATAVERTGAGIIVYAERNDGGEEIEVDGDDLLVAAGRRPNTDLLDVEAAGIETDERGFVETNEYLETSAPNVWAQGDIAGNYQFKHAADHEAKYVVENALRGEQTPVDYTGMAHAIFTSPQIAATGLTERELEERDRAYVVGRRAYGDTVMGRALKEEDGFVKVLADPDDGTVLGCHIVGPEASTLIHEVIVAITSGSGTVSDVTNAIHVHPALSKVVLGAFEDADA</sequence>
<dbReference type="InterPro" id="IPR004099">
    <property type="entry name" value="Pyr_nucl-diS_OxRdtase_dimer"/>
</dbReference>
<reference evidence="7 8" key="1">
    <citation type="journal article" date="2019" name="Int. J. Syst. Evol. Microbiol.">
        <title>The Global Catalogue of Microorganisms (GCM) 10K type strain sequencing project: providing services to taxonomists for standard genome sequencing and annotation.</title>
        <authorList>
            <consortium name="The Broad Institute Genomics Platform"/>
            <consortium name="The Broad Institute Genome Sequencing Center for Infectious Disease"/>
            <person name="Wu L."/>
            <person name="Ma J."/>
        </authorList>
    </citation>
    <scope>NUCLEOTIDE SEQUENCE [LARGE SCALE GENOMIC DNA]</scope>
    <source>
        <strain evidence="7 8">PSR21</strain>
    </source>
</reference>
<comment type="caution">
    <text evidence="7">The sequence shown here is derived from an EMBL/GenBank/DDBJ whole genome shotgun (WGS) entry which is preliminary data.</text>
</comment>
<evidence type="ECO:0000256" key="3">
    <source>
        <dbReference type="ARBA" id="ARBA00022827"/>
    </source>
</evidence>
<evidence type="ECO:0000256" key="2">
    <source>
        <dbReference type="ARBA" id="ARBA00022630"/>
    </source>
</evidence>
<organism evidence="7 8">
    <name type="scientific">Halomarina halobia</name>
    <dbReference type="NCBI Taxonomy" id="3033386"/>
    <lineage>
        <taxon>Archaea</taxon>
        <taxon>Methanobacteriati</taxon>
        <taxon>Methanobacteriota</taxon>
        <taxon>Stenosarchaea group</taxon>
        <taxon>Halobacteria</taxon>
        <taxon>Halobacteriales</taxon>
        <taxon>Natronomonadaceae</taxon>
        <taxon>Halomarina</taxon>
    </lineage>
</organism>
<dbReference type="SUPFAM" id="SSF55424">
    <property type="entry name" value="FAD/NAD-linked reductases, dimerisation (C-terminal) domain"/>
    <property type="match status" value="1"/>
</dbReference>
<dbReference type="InterPro" id="IPR023753">
    <property type="entry name" value="FAD/NAD-binding_dom"/>
</dbReference>
<keyword evidence="8" id="KW-1185">Reference proteome</keyword>
<dbReference type="InterPro" id="IPR016156">
    <property type="entry name" value="FAD/NAD-linked_Rdtase_dimer_sf"/>
</dbReference>
<dbReference type="PRINTS" id="PR00368">
    <property type="entry name" value="FADPNR"/>
</dbReference>
<dbReference type="Pfam" id="PF02852">
    <property type="entry name" value="Pyr_redox_dim"/>
    <property type="match status" value="1"/>
</dbReference>
<evidence type="ECO:0000256" key="4">
    <source>
        <dbReference type="ARBA" id="ARBA00023027"/>
    </source>
</evidence>
<dbReference type="GO" id="GO:0016491">
    <property type="term" value="F:oxidoreductase activity"/>
    <property type="evidence" value="ECO:0007669"/>
    <property type="project" value="UniProtKB-KW"/>
</dbReference>
<feature type="domain" description="FAD/NAD(P)-binding" evidence="6">
    <location>
        <begin position="4"/>
        <end position="320"/>
    </location>
</feature>
<keyword evidence="7" id="KW-0560">Oxidoreductase</keyword>
<dbReference type="AlphaFoldDB" id="A0ABD6A661"/>
<dbReference type="PIRSF" id="PIRSF000350">
    <property type="entry name" value="Mercury_reductase_MerA"/>
    <property type="match status" value="1"/>
</dbReference>
<dbReference type="InterPro" id="IPR050151">
    <property type="entry name" value="Class-I_Pyr_Nuc-Dis_Oxidored"/>
</dbReference>
<evidence type="ECO:0000259" key="5">
    <source>
        <dbReference type="Pfam" id="PF02852"/>
    </source>
</evidence>
<evidence type="ECO:0000259" key="6">
    <source>
        <dbReference type="Pfam" id="PF07992"/>
    </source>
</evidence>
<dbReference type="Gene3D" id="3.50.50.60">
    <property type="entry name" value="FAD/NAD(P)-binding domain"/>
    <property type="match status" value="2"/>
</dbReference>
<evidence type="ECO:0000313" key="7">
    <source>
        <dbReference type="EMBL" id="MFC7316038.1"/>
    </source>
</evidence>
<dbReference type="PRINTS" id="PR00411">
    <property type="entry name" value="PNDRDTASEI"/>
</dbReference>
<keyword evidence="3" id="KW-0274">FAD</keyword>
<dbReference type="Pfam" id="PF07992">
    <property type="entry name" value="Pyr_redox_2"/>
    <property type="match status" value="1"/>
</dbReference>
<dbReference type="SUPFAM" id="SSF51905">
    <property type="entry name" value="FAD/NAD(P)-binding domain"/>
    <property type="match status" value="1"/>
</dbReference>
<dbReference type="InterPro" id="IPR036188">
    <property type="entry name" value="FAD/NAD-bd_sf"/>
</dbReference>
<dbReference type="RefSeq" id="WP_276305435.1">
    <property type="nucleotide sequence ID" value="NZ_CP119992.1"/>
</dbReference>
<feature type="domain" description="Pyridine nucleotide-disulphide oxidoreductase dimerisation" evidence="5">
    <location>
        <begin position="342"/>
        <end position="446"/>
    </location>
</feature>
<dbReference type="EC" id="1.-.-.-" evidence="7"/>
<keyword evidence="2" id="KW-0285">Flavoprotein</keyword>
<name>A0ABD6A661_9EURY</name>
<evidence type="ECO:0000256" key="1">
    <source>
        <dbReference type="ARBA" id="ARBA00007532"/>
    </source>
</evidence>
<proteinExistence type="inferred from homology"/>
<dbReference type="NCBIfam" id="NF004946">
    <property type="entry name" value="PRK06292.2-4"/>
    <property type="match status" value="1"/>
</dbReference>
<dbReference type="InterPro" id="IPR001100">
    <property type="entry name" value="Pyr_nuc-diS_OxRdtase"/>
</dbReference>
<gene>
    <name evidence="7" type="ORF">ACFQPE_04410</name>
</gene>
<dbReference type="PANTHER" id="PTHR22912:SF151">
    <property type="entry name" value="DIHYDROLIPOYL DEHYDROGENASE, MITOCHONDRIAL"/>
    <property type="match status" value="1"/>
</dbReference>
<evidence type="ECO:0000313" key="8">
    <source>
        <dbReference type="Proteomes" id="UP001596547"/>
    </source>
</evidence>
<dbReference type="EMBL" id="JBHTBF010000001">
    <property type="protein sequence ID" value="MFC7316038.1"/>
    <property type="molecule type" value="Genomic_DNA"/>
</dbReference>
<dbReference type="PANTHER" id="PTHR22912">
    <property type="entry name" value="DISULFIDE OXIDOREDUCTASE"/>
    <property type="match status" value="1"/>
</dbReference>
<keyword evidence="4" id="KW-0520">NAD</keyword>
<dbReference type="GeneID" id="79315017"/>